<evidence type="ECO:0000313" key="8">
    <source>
        <dbReference type="EMBL" id="MBA2932853.1"/>
    </source>
</evidence>
<sequence>MHDLALLGFIGALIMLGLRKPFIFVLGYTYIDIVSPQRLSYYLLNSIPVSLIFFALALGGFLAVDDKKGTRLAGRQVIMILLLLWCAFTTFTADFPLPAAEKWAWVWKALVFAIFLPFTLRTRLRIEGLLLFMVLSASSIIVTGGMKTMIGGGGYGTLNLGLSDNSGLYEGSTISTVAIAIIPTILFLARYGTVFPRDWKVRLYSIALVFACLLIPIGTVTRTGLICIGLVALMGLRDSKRRLLYIAGMGVALMVAIPFLPASYTQRMHTIQGYQADESASTRVAVWGWTWNYVQSHPAGGGFNAYLGNHIKIELKDARGQPINNQVEYDKARAFHSAYFEMLGEQGFPGFLLWAALHLSSLFRLEMLRRRFRRSTDPDEEWIAPLATALQHGHIIYLVGSLFIGIAFQPFVYMMIASEIGLDSYVKRTRPLKAKPPMGQTVAQMQAVPA</sequence>
<feature type="transmembrane region" description="Helical" evidence="5">
    <location>
        <begin position="103"/>
        <end position="120"/>
    </location>
</feature>
<keyword evidence="9" id="KW-1185">Reference proteome</keyword>
<dbReference type="RefSeq" id="WP_160364939.1">
    <property type="nucleotide sequence ID" value="NZ_JACEIB010000001.1"/>
</dbReference>
<protein>
    <submittedName>
        <fullName evidence="8">Putative O-glycosylation ligase, exosortase A system-associated</fullName>
    </submittedName>
</protein>
<evidence type="ECO:0000256" key="1">
    <source>
        <dbReference type="ARBA" id="ARBA00004141"/>
    </source>
</evidence>
<proteinExistence type="predicted"/>
<keyword evidence="2 5" id="KW-0812">Transmembrane</keyword>
<feature type="transmembrane region" description="Helical" evidence="5">
    <location>
        <begin position="43"/>
        <end position="64"/>
    </location>
</feature>
<dbReference type="InterPro" id="IPR051533">
    <property type="entry name" value="WaaL-like"/>
</dbReference>
<feature type="transmembrane region" description="Helical" evidence="5">
    <location>
        <begin position="129"/>
        <end position="150"/>
    </location>
</feature>
<feature type="transmembrane region" description="Helical" evidence="5">
    <location>
        <begin position="76"/>
        <end position="97"/>
    </location>
</feature>
<keyword evidence="3 5" id="KW-1133">Transmembrane helix</keyword>
<organism evidence="8 9">
    <name type="scientific">Sphingomonas chungangi</name>
    <dbReference type="NCBI Taxonomy" id="2683589"/>
    <lineage>
        <taxon>Bacteria</taxon>
        <taxon>Pseudomonadati</taxon>
        <taxon>Pseudomonadota</taxon>
        <taxon>Alphaproteobacteria</taxon>
        <taxon>Sphingomonadales</taxon>
        <taxon>Sphingomonadaceae</taxon>
        <taxon>Sphingomonas</taxon>
    </lineage>
</organism>
<evidence type="ECO:0000256" key="3">
    <source>
        <dbReference type="ARBA" id="ARBA00022989"/>
    </source>
</evidence>
<accession>A0A838L022</accession>
<evidence type="ECO:0000259" key="6">
    <source>
        <dbReference type="Pfam" id="PF04932"/>
    </source>
</evidence>
<dbReference type="Proteomes" id="UP000570166">
    <property type="component" value="Unassembled WGS sequence"/>
</dbReference>
<dbReference type="Pfam" id="PF19358">
    <property type="entry name" value="DUF5935"/>
    <property type="match status" value="1"/>
</dbReference>
<dbReference type="InterPro" id="IPR045979">
    <property type="entry name" value="DUF5935"/>
</dbReference>
<dbReference type="InterPro" id="IPR007016">
    <property type="entry name" value="O-antigen_ligase-rel_domated"/>
</dbReference>
<evidence type="ECO:0000256" key="2">
    <source>
        <dbReference type="ARBA" id="ARBA00022692"/>
    </source>
</evidence>
<dbReference type="Pfam" id="PF04932">
    <property type="entry name" value="Wzy_C"/>
    <property type="match status" value="1"/>
</dbReference>
<evidence type="ECO:0000256" key="4">
    <source>
        <dbReference type="ARBA" id="ARBA00023136"/>
    </source>
</evidence>
<keyword evidence="8" id="KW-0436">Ligase</keyword>
<dbReference type="AlphaFoldDB" id="A0A838L022"/>
<dbReference type="PANTHER" id="PTHR37422:SF13">
    <property type="entry name" value="LIPOPOLYSACCHARIDE BIOSYNTHESIS PROTEIN PA4999-RELATED"/>
    <property type="match status" value="1"/>
</dbReference>
<evidence type="ECO:0000259" key="7">
    <source>
        <dbReference type="Pfam" id="PF19358"/>
    </source>
</evidence>
<dbReference type="NCBIfam" id="TIGR03097">
    <property type="entry name" value="PEP_O_lig_1"/>
    <property type="match status" value="1"/>
</dbReference>
<feature type="domain" description="O-antigen ligase-related" evidence="6">
    <location>
        <begin position="208"/>
        <end position="355"/>
    </location>
</feature>
<dbReference type="EMBL" id="JACEIB010000001">
    <property type="protein sequence ID" value="MBA2932853.1"/>
    <property type="molecule type" value="Genomic_DNA"/>
</dbReference>
<reference evidence="8 9" key="1">
    <citation type="submission" date="2020-07" db="EMBL/GenBank/DDBJ databases">
        <authorList>
            <person name="Sun Q."/>
        </authorList>
    </citation>
    <scope>NUCLEOTIDE SEQUENCE [LARGE SCALE GENOMIC DNA]</scope>
    <source>
        <strain evidence="8 9">CGMCC 1.13654</strain>
    </source>
</reference>
<comment type="subcellular location">
    <subcellularLocation>
        <location evidence="1">Membrane</location>
        <topology evidence="1">Multi-pass membrane protein</topology>
    </subcellularLocation>
</comment>
<name>A0A838L022_9SPHN</name>
<keyword evidence="4 5" id="KW-0472">Membrane</keyword>
<feature type="domain" description="DUF5935" evidence="7">
    <location>
        <begin position="1"/>
        <end position="193"/>
    </location>
</feature>
<evidence type="ECO:0000313" key="9">
    <source>
        <dbReference type="Proteomes" id="UP000570166"/>
    </source>
</evidence>
<feature type="transmembrane region" description="Helical" evidence="5">
    <location>
        <begin position="203"/>
        <end position="236"/>
    </location>
</feature>
<dbReference type="GO" id="GO:0016874">
    <property type="term" value="F:ligase activity"/>
    <property type="evidence" value="ECO:0007669"/>
    <property type="project" value="UniProtKB-KW"/>
</dbReference>
<feature type="transmembrane region" description="Helical" evidence="5">
    <location>
        <begin position="243"/>
        <end position="264"/>
    </location>
</feature>
<gene>
    <name evidence="8" type="ORF">HZF05_01965</name>
</gene>
<dbReference type="GO" id="GO:0016020">
    <property type="term" value="C:membrane"/>
    <property type="evidence" value="ECO:0007669"/>
    <property type="project" value="UniProtKB-SubCell"/>
</dbReference>
<evidence type="ECO:0000256" key="5">
    <source>
        <dbReference type="SAM" id="Phobius"/>
    </source>
</evidence>
<dbReference type="PANTHER" id="PTHR37422">
    <property type="entry name" value="TEICHURONIC ACID BIOSYNTHESIS PROTEIN TUAE"/>
    <property type="match status" value="1"/>
</dbReference>
<comment type="caution">
    <text evidence="8">The sequence shown here is derived from an EMBL/GenBank/DDBJ whole genome shotgun (WGS) entry which is preliminary data.</text>
</comment>
<dbReference type="InterPro" id="IPR017528">
    <property type="entry name" value="CHP03097O-antigen_lig-rel"/>
</dbReference>
<feature type="transmembrane region" description="Helical" evidence="5">
    <location>
        <begin position="395"/>
        <end position="416"/>
    </location>
</feature>